<proteinExistence type="predicted"/>
<dbReference type="AlphaFoldDB" id="A0A8T2QQP8"/>
<evidence type="ECO:0000313" key="1">
    <source>
        <dbReference type="EMBL" id="KAH7285924.1"/>
    </source>
</evidence>
<dbReference type="Proteomes" id="UP000825935">
    <property type="component" value="Chromosome 33"/>
</dbReference>
<keyword evidence="2" id="KW-1185">Reference proteome</keyword>
<accession>A0A8T2QQP8</accession>
<evidence type="ECO:0000313" key="2">
    <source>
        <dbReference type="Proteomes" id="UP000825935"/>
    </source>
</evidence>
<comment type="caution">
    <text evidence="1">The sequence shown here is derived from an EMBL/GenBank/DDBJ whole genome shotgun (WGS) entry which is preliminary data.</text>
</comment>
<organism evidence="1 2">
    <name type="scientific">Ceratopteris richardii</name>
    <name type="common">Triangle waterfern</name>
    <dbReference type="NCBI Taxonomy" id="49495"/>
    <lineage>
        <taxon>Eukaryota</taxon>
        <taxon>Viridiplantae</taxon>
        <taxon>Streptophyta</taxon>
        <taxon>Embryophyta</taxon>
        <taxon>Tracheophyta</taxon>
        <taxon>Polypodiopsida</taxon>
        <taxon>Polypodiidae</taxon>
        <taxon>Polypodiales</taxon>
        <taxon>Pteridineae</taxon>
        <taxon>Pteridaceae</taxon>
        <taxon>Parkerioideae</taxon>
        <taxon>Ceratopteris</taxon>
    </lineage>
</organism>
<protein>
    <submittedName>
        <fullName evidence="1">Uncharacterized protein</fullName>
    </submittedName>
</protein>
<reference evidence="1" key="1">
    <citation type="submission" date="2021-08" db="EMBL/GenBank/DDBJ databases">
        <title>WGS assembly of Ceratopteris richardii.</title>
        <authorList>
            <person name="Marchant D.B."/>
            <person name="Chen G."/>
            <person name="Jenkins J."/>
            <person name="Shu S."/>
            <person name="Leebens-Mack J."/>
            <person name="Grimwood J."/>
            <person name="Schmutz J."/>
            <person name="Soltis P."/>
            <person name="Soltis D."/>
            <person name="Chen Z.-H."/>
        </authorList>
    </citation>
    <scope>NUCLEOTIDE SEQUENCE</scope>
    <source>
        <strain evidence="1">Whitten #5841</strain>
        <tissue evidence="1">Leaf</tissue>
    </source>
</reference>
<gene>
    <name evidence="1" type="ORF">KP509_33G051200</name>
</gene>
<dbReference type="EMBL" id="CM035438">
    <property type="protein sequence ID" value="KAH7285924.1"/>
    <property type="molecule type" value="Genomic_DNA"/>
</dbReference>
<name>A0A8T2QQP8_CERRI</name>
<sequence>MGLGSLKRFRTSQVVSGHEPRRSLWMADCHNSAGSIINIPGPSWVSPLDVKHTFFPSLPPSPQVLPSPPCPQVAIVTMPRCQCIHVPLSLCPTVGIPSCHVATPRCRCAHRPLSLCPVVSVPTCCCRYSVPSVCPLAVVATPCRRCAHFPPSLCPAVGVLSCFHHSLLLPSLPSAISVPGLCHRALPLIPHPTAPSCSLANVALSRFG</sequence>